<dbReference type="AlphaFoldDB" id="A0A6A5BG78"/>
<dbReference type="GeneID" id="68115301"/>
<dbReference type="VEuPathDB" id="AmoebaDB:FDP41_008083"/>
<organism evidence="2 3">
    <name type="scientific">Naegleria fowleri</name>
    <name type="common">Brain eating amoeba</name>
    <dbReference type="NCBI Taxonomy" id="5763"/>
    <lineage>
        <taxon>Eukaryota</taxon>
        <taxon>Discoba</taxon>
        <taxon>Heterolobosea</taxon>
        <taxon>Tetramitia</taxon>
        <taxon>Eutetramitia</taxon>
        <taxon>Vahlkampfiidae</taxon>
        <taxon>Naegleria</taxon>
    </lineage>
</organism>
<dbReference type="RefSeq" id="XP_044558369.1">
    <property type="nucleotide sequence ID" value="XM_044711898.1"/>
</dbReference>
<dbReference type="SUPFAM" id="SSF53448">
    <property type="entry name" value="Nucleotide-diphospho-sugar transferases"/>
    <property type="match status" value="1"/>
</dbReference>
<dbReference type="PANTHER" id="PTHR31834">
    <property type="entry name" value="INITIATION-SPECIFIC ALPHA-1,6-MANNOSYLTRANSFERASE"/>
    <property type="match status" value="1"/>
</dbReference>
<dbReference type="InterPro" id="IPR029044">
    <property type="entry name" value="Nucleotide-diphossugar_trans"/>
</dbReference>
<evidence type="ECO:0000313" key="3">
    <source>
        <dbReference type="Proteomes" id="UP000444721"/>
    </source>
</evidence>
<evidence type="ECO:0000256" key="1">
    <source>
        <dbReference type="SAM" id="MobiDB-lite"/>
    </source>
</evidence>
<dbReference type="VEuPathDB" id="AmoebaDB:NfTy_009630"/>
<protein>
    <recommendedName>
        <fullName evidence="4">Alpha 1,4-glycosyltransferase domain-containing protein</fullName>
    </recommendedName>
</protein>
<dbReference type="InterPro" id="IPR007577">
    <property type="entry name" value="GlycoTrfase_DXD_sugar-bd_CS"/>
</dbReference>
<dbReference type="PANTHER" id="PTHR31834:SF1">
    <property type="entry name" value="INITIATION-SPECIFIC ALPHA-1,6-MANNOSYLTRANSFERASE"/>
    <property type="match status" value="1"/>
</dbReference>
<dbReference type="GO" id="GO:0006487">
    <property type="term" value="P:protein N-linked glycosylation"/>
    <property type="evidence" value="ECO:0007669"/>
    <property type="project" value="TreeGrafter"/>
</dbReference>
<dbReference type="Proteomes" id="UP000444721">
    <property type="component" value="Unassembled WGS sequence"/>
</dbReference>
<accession>A0A6A5BG78</accession>
<dbReference type="VEuPathDB" id="AmoebaDB:NF0084290"/>
<evidence type="ECO:0008006" key="4">
    <source>
        <dbReference type="Google" id="ProtNLM"/>
    </source>
</evidence>
<dbReference type="OrthoDB" id="41634at2759"/>
<reference evidence="2 3" key="1">
    <citation type="journal article" date="2019" name="Sci. Rep.">
        <title>Nanopore sequencing improves the draft genome of the human pathogenic amoeba Naegleria fowleri.</title>
        <authorList>
            <person name="Liechti N."/>
            <person name="Schurch N."/>
            <person name="Bruggmann R."/>
            <person name="Wittwer M."/>
        </authorList>
    </citation>
    <scope>NUCLEOTIDE SEQUENCE [LARGE SCALE GENOMIC DNA]</scope>
    <source>
        <strain evidence="2 3">ATCC 30894</strain>
    </source>
</reference>
<dbReference type="Gene3D" id="3.90.550.20">
    <property type="match status" value="1"/>
</dbReference>
<dbReference type="EMBL" id="VFQX01000059">
    <property type="protein sequence ID" value="KAF0973656.1"/>
    <property type="molecule type" value="Genomic_DNA"/>
</dbReference>
<sequence length="291" mass="33517">MDCKHLAELQSSSSSQIPSPPPPNTQIPKIIHQTYKPSEEEKLPKGMRVAMASFRNLNCNFEYRYYGDQEALQMLILHFGKDSDEVYTFQHLIPGAYKSDFWRYAVLWIYGGYYADADMVLREPFESWILQNVTFAIPVELGPPFFGFNIAFMASVPRHPLLRIAMDMVIYNVKNKYLPLVPGEEEENTFRATLAVTGPILMGKALNRYLNDPDEAPHNLAKAECAQIQVLGFCQVYEGVEFISTVPNVDDFRVCEGQRVIRFKYTGYDREHKKSGELHYTELYARRQVFA</sequence>
<dbReference type="GO" id="GO:0000009">
    <property type="term" value="F:alpha-1,6-mannosyltransferase activity"/>
    <property type="evidence" value="ECO:0007669"/>
    <property type="project" value="InterPro"/>
</dbReference>
<dbReference type="Pfam" id="PF04488">
    <property type="entry name" value="Gly_transf_sug"/>
    <property type="match status" value="1"/>
</dbReference>
<name>A0A6A5BG78_NAEFO</name>
<proteinExistence type="predicted"/>
<comment type="caution">
    <text evidence="2">The sequence shown here is derived from an EMBL/GenBank/DDBJ whole genome shotgun (WGS) entry which is preliminary data.</text>
</comment>
<dbReference type="GO" id="GO:0000136">
    <property type="term" value="C:mannan polymerase complex"/>
    <property type="evidence" value="ECO:0007669"/>
    <property type="project" value="TreeGrafter"/>
</dbReference>
<evidence type="ECO:0000313" key="2">
    <source>
        <dbReference type="EMBL" id="KAF0973656.1"/>
    </source>
</evidence>
<dbReference type="InterPro" id="IPR039367">
    <property type="entry name" value="Och1-like"/>
</dbReference>
<keyword evidence="3" id="KW-1185">Reference proteome</keyword>
<feature type="region of interest" description="Disordered" evidence="1">
    <location>
        <begin position="1"/>
        <end position="25"/>
    </location>
</feature>
<gene>
    <name evidence="2" type="ORF">FDP41_008083</name>
</gene>